<dbReference type="InterPro" id="IPR011010">
    <property type="entry name" value="DNA_brk_join_enz"/>
</dbReference>
<name>A0A1H8UWC7_9GAMM</name>
<proteinExistence type="predicted"/>
<feature type="region of interest" description="Disordered" evidence="1">
    <location>
        <begin position="371"/>
        <end position="391"/>
    </location>
</feature>
<sequence length="729" mass="82367">MNAVDLTHWLADKEASDIFVEISGDLLTIVPEGFDLQADVWDILPWLKRVGNKNQSKVYFDVIVHYEMKMICKLWVLHARRTRNVASRSSVFGRIVAFEALSHVLGARSFKTLKTDDFNAAERRISDKYRSPYRFSSFLQLASNWLSVSFNMRLDYKNRLENRAAHGRHSTEKEREEKLIPIEIVRAMFEARHREDLIAKDKFLLSVLAITIAAGFRVGELVMLPTNCLLKFDGALHLLHHPEKGGRPVPRPIHPLLADMVEDAVNKIITETSEAREVAKRLGANPQLDWSEILNEPTAFRYFTAKWAHAWTSDPNHLMINPAGAWYTKGRCFIDAIGAYEAAGRNQSQAAKNLGLNRGVFTSLMANQEAARRGELPPVSNGKMRGQARESWDTDQRVLSILRLEEHCGTALTRPRRDVVQDIIDKAQALQLQGRGYPKPPFDTALESRFRRQVRPLIKDSNGEGILYQDEALLIIQKYALSARRGTKEGDFSSVSESTIARWLTGEARSRGTANHEDSVFNRLGILDPRTGEVAKFTTHDIRHWLNTIYQNGGLSEDQIALIFNRTNKQQNATYDQTSSKVRAARLKQAVRNKVAVGQVAESYNLLAEFSREDAEDYLEAVLRMVNPMPHGVCTLDWATTPCPHHLSCFSCSDEKPCEHLVVEPGHDQTTEELKRMQRESQLVAGAIAAQGVEDSPTLDHFKRISQNVGIMLDQIRQRGEEDADDGVA</sequence>
<dbReference type="Proteomes" id="UP000199657">
    <property type="component" value="Unassembled WGS sequence"/>
</dbReference>
<dbReference type="SUPFAM" id="SSF56349">
    <property type="entry name" value="DNA breaking-rejoining enzymes"/>
    <property type="match status" value="1"/>
</dbReference>
<reference evidence="2 3" key="1">
    <citation type="submission" date="2016-10" db="EMBL/GenBank/DDBJ databases">
        <authorList>
            <person name="de Groot N.N."/>
        </authorList>
    </citation>
    <scope>NUCLEOTIDE SEQUENCE [LARGE SCALE GENOMIC DNA]</scope>
    <source>
        <strain evidence="2 3">CGMCC 1.6291</strain>
    </source>
</reference>
<dbReference type="GO" id="GO:0003677">
    <property type="term" value="F:DNA binding"/>
    <property type="evidence" value="ECO:0007669"/>
    <property type="project" value="InterPro"/>
</dbReference>
<evidence type="ECO:0000256" key="1">
    <source>
        <dbReference type="SAM" id="MobiDB-lite"/>
    </source>
</evidence>
<evidence type="ECO:0000313" key="3">
    <source>
        <dbReference type="Proteomes" id="UP000199657"/>
    </source>
</evidence>
<dbReference type="OrthoDB" id="6725579at2"/>
<keyword evidence="3" id="KW-1185">Reference proteome</keyword>
<evidence type="ECO:0000313" key="2">
    <source>
        <dbReference type="EMBL" id="SEP07520.1"/>
    </source>
</evidence>
<evidence type="ECO:0008006" key="4">
    <source>
        <dbReference type="Google" id="ProtNLM"/>
    </source>
</evidence>
<accession>A0A1H8UWC7</accession>
<protein>
    <recommendedName>
        <fullName evidence="4">Phage integrase family protein</fullName>
    </recommendedName>
</protein>
<organism evidence="2 3">
    <name type="scientific">Aquisalimonas asiatica</name>
    <dbReference type="NCBI Taxonomy" id="406100"/>
    <lineage>
        <taxon>Bacteria</taxon>
        <taxon>Pseudomonadati</taxon>
        <taxon>Pseudomonadota</taxon>
        <taxon>Gammaproteobacteria</taxon>
        <taxon>Chromatiales</taxon>
        <taxon>Ectothiorhodospiraceae</taxon>
        <taxon>Aquisalimonas</taxon>
    </lineage>
</organism>
<gene>
    <name evidence="2" type="ORF">SAMN04488052_108112</name>
</gene>
<dbReference type="RefSeq" id="WP_091645384.1">
    <property type="nucleotide sequence ID" value="NZ_FOEG01000008.1"/>
</dbReference>
<dbReference type="STRING" id="406100.SAMN04488052_108112"/>
<dbReference type="AlphaFoldDB" id="A0A1H8UWC7"/>
<dbReference type="EMBL" id="FOEG01000008">
    <property type="protein sequence ID" value="SEP07520.1"/>
    <property type="molecule type" value="Genomic_DNA"/>
</dbReference>